<dbReference type="EMBL" id="JAAARO010000013">
    <property type="protein sequence ID" value="KAF5737420.1"/>
    <property type="molecule type" value="Genomic_DNA"/>
</dbReference>
<reference evidence="3 4" key="1">
    <citation type="journal article" date="2020" name="Nat. Commun.">
        <title>Genome of Tripterygium wilfordii and identification of cytochrome P450 involved in triptolide biosynthesis.</title>
        <authorList>
            <person name="Tu L."/>
            <person name="Su P."/>
            <person name="Zhang Z."/>
            <person name="Gao L."/>
            <person name="Wang J."/>
            <person name="Hu T."/>
            <person name="Zhou J."/>
            <person name="Zhang Y."/>
            <person name="Zhao Y."/>
            <person name="Liu Y."/>
            <person name="Song Y."/>
            <person name="Tong Y."/>
            <person name="Lu Y."/>
            <person name="Yang J."/>
            <person name="Xu C."/>
            <person name="Jia M."/>
            <person name="Peters R.J."/>
            <person name="Huang L."/>
            <person name="Gao W."/>
        </authorList>
    </citation>
    <scope>NUCLEOTIDE SEQUENCE [LARGE SCALE GENOMIC DNA]</scope>
    <source>
        <strain evidence="4">cv. XIE 37</strain>
        <tissue evidence="3">Leaf</tissue>
    </source>
</reference>
<name>A0A7J7CTL5_TRIWF</name>
<organism evidence="3 4">
    <name type="scientific">Tripterygium wilfordii</name>
    <name type="common">Thunder God vine</name>
    <dbReference type="NCBI Taxonomy" id="458696"/>
    <lineage>
        <taxon>Eukaryota</taxon>
        <taxon>Viridiplantae</taxon>
        <taxon>Streptophyta</taxon>
        <taxon>Embryophyta</taxon>
        <taxon>Tracheophyta</taxon>
        <taxon>Spermatophyta</taxon>
        <taxon>Magnoliopsida</taxon>
        <taxon>eudicotyledons</taxon>
        <taxon>Gunneridae</taxon>
        <taxon>Pentapetalae</taxon>
        <taxon>rosids</taxon>
        <taxon>fabids</taxon>
        <taxon>Celastrales</taxon>
        <taxon>Celastraceae</taxon>
        <taxon>Tripterygium</taxon>
    </lineage>
</organism>
<dbReference type="InParanoid" id="A0A7J7CTL5"/>
<comment type="similarity">
    <text evidence="1">Belongs to the DP1 family.</text>
</comment>
<gene>
    <name evidence="3" type="ORF">HS088_TW13G00300</name>
</gene>
<dbReference type="GO" id="GO:0016020">
    <property type="term" value="C:membrane"/>
    <property type="evidence" value="ECO:0007669"/>
    <property type="project" value="UniProtKB-SubCell"/>
</dbReference>
<accession>A0A7J7CTL5</accession>
<keyword evidence="4" id="KW-1185">Reference proteome</keyword>
<proteinExistence type="inferred from homology"/>
<dbReference type="PANTHER" id="PTHR12300:SF162">
    <property type="entry name" value="HVA22-LIKE PROTEIN J"/>
    <property type="match status" value="1"/>
</dbReference>
<feature type="region of interest" description="Disordered" evidence="2">
    <location>
        <begin position="162"/>
        <end position="192"/>
    </location>
</feature>
<sequence length="251" mass="29228">MLGDFITRTLILLLGYGYPAFECFKAMEVNRVQIEELRFWCQYWTIVAVLTICERIGDTFISWMPMYGEIKLAFFIYLWYPQFKGTGYVYDKLLRPYITNNESDLERKLQNLRARAWDFAIYYWNNCTDLGQTKFFEMLQFLANQSGNSSITGIENADQYFPSAPPLPPDASSKQSSKKKKSSGSTNYRAISESPKSNLVQVKLHNQTEYLQEVNPSIPESPTGLNSSGSETYANDNLKHRLWRFRPFQWN</sequence>
<evidence type="ECO:0000313" key="3">
    <source>
        <dbReference type="EMBL" id="KAF5737420.1"/>
    </source>
</evidence>
<evidence type="ECO:0000256" key="1">
    <source>
        <dbReference type="RuleBase" id="RU362006"/>
    </source>
</evidence>
<dbReference type="AlphaFoldDB" id="A0A7J7CTL5"/>
<dbReference type="PANTHER" id="PTHR12300">
    <property type="entry name" value="HVA22-LIKE PROTEINS"/>
    <property type="match status" value="1"/>
</dbReference>
<protein>
    <recommendedName>
        <fullName evidence="1">HVA22-like protein</fullName>
    </recommendedName>
</protein>
<comment type="subcellular location">
    <subcellularLocation>
        <location evidence="1">Membrane</location>
        <topology evidence="1">Multi-pass membrane protein</topology>
    </subcellularLocation>
</comment>
<evidence type="ECO:0000256" key="2">
    <source>
        <dbReference type="SAM" id="MobiDB-lite"/>
    </source>
</evidence>
<evidence type="ECO:0000313" key="4">
    <source>
        <dbReference type="Proteomes" id="UP000593562"/>
    </source>
</evidence>
<dbReference type="OrthoDB" id="434647at2759"/>
<dbReference type="InterPro" id="IPR004345">
    <property type="entry name" value="TB2_DP1_HVA22"/>
</dbReference>
<dbReference type="Proteomes" id="UP000593562">
    <property type="component" value="Unassembled WGS sequence"/>
</dbReference>
<dbReference type="Pfam" id="PF03134">
    <property type="entry name" value="TB2_DP1_HVA22"/>
    <property type="match status" value="1"/>
</dbReference>
<comment type="caution">
    <text evidence="3">The sequence shown here is derived from an EMBL/GenBank/DDBJ whole genome shotgun (WGS) entry which is preliminary data.</text>
</comment>